<feature type="compositionally biased region" description="Basic residues" evidence="4">
    <location>
        <begin position="321"/>
        <end position="334"/>
    </location>
</feature>
<dbReference type="OrthoDB" id="10252171at2759"/>
<gene>
    <name evidence="6" type="ORF">A7U60_g5958</name>
</gene>
<feature type="compositionally biased region" description="Polar residues" evidence="4">
    <location>
        <begin position="350"/>
        <end position="364"/>
    </location>
</feature>
<dbReference type="SUPFAM" id="SSF56112">
    <property type="entry name" value="Protein kinase-like (PK-like)"/>
    <property type="match status" value="2"/>
</dbReference>
<evidence type="ECO:0000313" key="6">
    <source>
        <dbReference type="EMBL" id="OCB86986.1"/>
    </source>
</evidence>
<dbReference type="SMART" id="SM00220">
    <property type="entry name" value="S_TKc"/>
    <property type="match status" value="2"/>
</dbReference>
<sequence>MNQSTHHKHLPRFKKMELIGAGNFGDVYECYDREEKRIVALKTITHSIEVLIERESMIMNVLKDLGHHDNIIDFLEEYTNPSTDKTAFVFEYAAGGSVYDRLKILKKFTEVDARDVIEGTLRGLEFLHSRRIIHRDVKPANILLRYTGLPLWPKLADFGLSSLIPDADGKVEFNDDGTLAYSPPEAFEFNKVGIKADIWPIGVIMYQLFFGHHPFDYDELTTSEVVYDIKDYILELGYGDHTPADKLDPLFETISSDARHLMADLLRKDEKIRPSAEEALKYNWIKTASKERTFYASGLETERKRELLKISSIRERDFKHKKDRFRVHKKRQLRMRQEERSSPLGHGIPPSNTRDGRSTQSIATNDAPKESSKNVGQRKPDVVIGKDAEPSRGRSVALPIRSRTAEKSSTSSSKTASERNSNHLEAPGSSNSRNNSDVGSIASSSASSPRIAARRQRELPGREEINLRRERLRASRHTGGSSRQTSTSTNPSSHTEGRNPRTNQRVALKMFKEETDESLIRLELRNNKKVRSFGRHPNIIAFLGDYVYGHEKCPVFVFEYAGGGNVFTRLRSMGSFSEADTRDILRGVFNGLKHLHKHRIMHRDIKPENILLKTNTLPHEPALSDFGVSGRLNPGWVPEYFKAGTMPYNPPEAFKYGLVGRKGDVWAVGVVMHELLVGERPFAGSPEDDNERLIKEILTKRIDFRSDYYKDISLDGEEYTLPDHVSFQEC</sequence>
<dbReference type="PROSITE" id="PS00108">
    <property type="entry name" value="PROTEIN_KINASE_ST"/>
    <property type="match status" value="2"/>
</dbReference>
<dbReference type="PROSITE" id="PS00107">
    <property type="entry name" value="PROTEIN_KINASE_ATP"/>
    <property type="match status" value="1"/>
</dbReference>
<keyword evidence="6" id="KW-0418">Kinase</keyword>
<protein>
    <submittedName>
        <fullName evidence="6">Kinase-like protein</fullName>
    </submittedName>
</protein>
<dbReference type="EMBL" id="LNZH02000197">
    <property type="protein sequence ID" value="OCB86986.1"/>
    <property type="molecule type" value="Genomic_DNA"/>
</dbReference>
<evidence type="ECO:0000313" key="7">
    <source>
        <dbReference type="Proteomes" id="UP000757232"/>
    </source>
</evidence>
<feature type="compositionally biased region" description="Basic and acidic residues" evidence="4">
    <location>
        <begin position="455"/>
        <end position="473"/>
    </location>
</feature>
<dbReference type="InterPro" id="IPR011009">
    <property type="entry name" value="Kinase-like_dom_sf"/>
</dbReference>
<proteinExistence type="predicted"/>
<feature type="compositionally biased region" description="Polar residues" evidence="4">
    <location>
        <begin position="490"/>
        <end position="505"/>
    </location>
</feature>
<feature type="compositionally biased region" description="Low complexity" evidence="4">
    <location>
        <begin position="440"/>
        <end position="451"/>
    </location>
</feature>
<dbReference type="Proteomes" id="UP000757232">
    <property type="component" value="Unassembled WGS sequence"/>
</dbReference>
<keyword evidence="6" id="KW-0808">Transferase</keyword>
<feature type="compositionally biased region" description="Low complexity" evidence="4">
    <location>
        <begin position="477"/>
        <end position="489"/>
    </location>
</feature>
<evidence type="ECO:0000259" key="5">
    <source>
        <dbReference type="PROSITE" id="PS50011"/>
    </source>
</evidence>
<evidence type="ECO:0000256" key="4">
    <source>
        <dbReference type="SAM" id="MobiDB-lite"/>
    </source>
</evidence>
<dbReference type="GO" id="GO:0004672">
    <property type="term" value="F:protein kinase activity"/>
    <property type="evidence" value="ECO:0007669"/>
    <property type="project" value="InterPro"/>
</dbReference>
<feature type="binding site" evidence="3">
    <location>
        <position position="42"/>
    </location>
    <ligand>
        <name>ATP</name>
        <dbReference type="ChEBI" id="CHEBI:30616"/>
    </ligand>
</feature>
<name>A0A9Q5N7H6_SANBA</name>
<dbReference type="Pfam" id="PF00069">
    <property type="entry name" value="Pkinase"/>
    <property type="match status" value="2"/>
</dbReference>
<dbReference type="PANTHER" id="PTHR24347">
    <property type="entry name" value="SERINE/THREONINE-PROTEIN KINASE"/>
    <property type="match status" value="1"/>
</dbReference>
<dbReference type="Gene3D" id="1.10.510.10">
    <property type="entry name" value="Transferase(Phosphotransferase) domain 1"/>
    <property type="match status" value="2"/>
</dbReference>
<evidence type="ECO:0000256" key="3">
    <source>
        <dbReference type="PROSITE-ProRule" id="PRU10141"/>
    </source>
</evidence>
<keyword evidence="1 3" id="KW-0547">Nucleotide-binding</keyword>
<evidence type="ECO:0000256" key="2">
    <source>
        <dbReference type="ARBA" id="ARBA00022840"/>
    </source>
</evidence>
<feature type="domain" description="Protein kinase" evidence="5">
    <location>
        <begin position="13"/>
        <end position="285"/>
    </location>
</feature>
<comment type="caution">
    <text evidence="6">The sequence shown here is derived from an EMBL/GenBank/DDBJ whole genome shotgun (WGS) entry which is preliminary data.</text>
</comment>
<dbReference type="InterPro" id="IPR008271">
    <property type="entry name" value="Ser/Thr_kinase_AS"/>
</dbReference>
<reference evidence="6" key="1">
    <citation type="submission" date="2016-06" db="EMBL/GenBank/DDBJ databases">
        <title>Draft Genome sequence of the fungus Inonotus baumii.</title>
        <authorList>
            <person name="Zhu H."/>
            <person name="Lin W."/>
        </authorList>
    </citation>
    <scope>NUCLEOTIDE SEQUENCE</scope>
    <source>
        <strain evidence="6">821</strain>
    </source>
</reference>
<keyword evidence="2 3" id="KW-0067">ATP-binding</keyword>
<keyword evidence="7" id="KW-1185">Reference proteome</keyword>
<dbReference type="GO" id="GO:0005524">
    <property type="term" value="F:ATP binding"/>
    <property type="evidence" value="ECO:0007669"/>
    <property type="project" value="UniProtKB-UniRule"/>
</dbReference>
<accession>A0A9Q5N7H6</accession>
<dbReference type="AlphaFoldDB" id="A0A9Q5N7H6"/>
<feature type="region of interest" description="Disordered" evidence="4">
    <location>
        <begin position="321"/>
        <end position="505"/>
    </location>
</feature>
<organism evidence="6 7">
    <name type="scientific">Sanghuangporus baumii</name>
    <name type="common">Phellinus baumii</name>
    <dbReference type="NCBI Taxonomy" id="108892"/>
    <lineage>
        <taxon>Eukaryota</taxon>
        <taxon>Fungi</taxon>
        <taxon>Dikarya</taxon>
        <taxon>Basidiomycota</taxon>
        <taxon>Agaricomycotina</taxon>
        <taxon>Agaricomycetes</taxon>
        <taxon>Hymenochaetales</taxon>
        <taxon>Hymenochaetaceae</taxon>
        <taxon>Sanghuangporus</taxon>
    </lineage>
</organism>
<feature type="domain" description="Protein kinase" evidence="5">
    <location>
        <begin position="472"/>
        <end position="730"/>
    </location>
</feature>
<dbReference type="PROSITE" id="PS50011">
    <property type="entry name" value="PROTEIN_KINASE_DOM"/>
    <property type="match status" value="2"/>
</dbReference>
<dbReference type="InterPro" id="IPR017441">
    <property type="entry name" value="Protein_kinase_ATP_BS"/>
</dbReference>
<evidence type="ECO:0000256" key="1">
    <source>
        <dbReference type="ARBA" id="ARBA00022741"/>
    </source>
</evidence>
<feature type="compositionally biased region" description="Basic and acidic residues" evidence="4">
    <location>
        <begin position="367"/>
        <end position="392"/>
    </location>
</feature>
<feature type="compositionally biased region" description="Polar residues" evidence="4">
    <location>
        <begin position="428"/>
        <end position="438"/>
    </location>
</feature>
<dbReference type="InterPro" id="IPR000719">
    <property type="entry name" value="Prot_kinase_dom"/>
</dbReference>